<sequence>MKEFDPTIERSDKALIIKKQDDLLKDTIKYVLENSAFYQDHFKVNKLNVEDINSISELNKIPPISKKDLQSRNKDFWCAPAKQIVDYCNTSGTEGQPVTIPLTKSDLDRLAYNEAISLACAEGSDEDIYQLSTTIDRRFMAGLAYAQGVIALGAGLVRVGPAPAELQWLNIKELNPTTLIIVPSFLVKLIDYAERNHIDYQNSSIKKAVCIGESIRDDNLKLNALGSRIKEKWDIELFSTYASTEMGTAFTECKFGRGGHEHPELIITEIIDEEGNNVKDGEFGELTITTLGVEGMPLIRFRTGDICRKFTDPCSCGRTTSRLGPLLGRKNQMIKFKGTTIYPPAIFNVLDNQEFISLYCIEVYSDELGNDQIRVRFSAERNFDLKVLKEQFSVNIRATPMLIEESFEDLYRIIHPKNSRKPVKYFDFRK</sequence>
<dbReference type="PANTHER" id="PTHR43845:SF1">
    <property type="entry name" value="BLR5969 PROTEIN"/>
    <property type="match status" value="1"/>
</dbReference>
<dbReference type="Gene3D" id="3.40.50.12780">
    <property type="entry name" value="N-terminal domain of ligase-like"/>
    <property type="match status" value="1"/>
</dbReference>
<organism evidence="2 3">
    <name type="scientific">Mangrovivirga halotolerans</name>
    <dbReference type="NCBI Taxonomy" id="2993936"/>
    <lineage>
        <taxon>Bacteria</taxon>
        <taxon>Pseudomonadati</taxon>
        <taxon>Bacteroidota</taxon>
        <taxon>Cytophagia</taxon>
        <taxon>Cytophagales</taxon>
        <taxon>Mangrovivirgaceae</taxon>
        <taxon>Mangrovivirga</taxon>
    </lineage>
</organism>
<comment type="caution">
    <text evidence="2">The sequence shown here is derived from an EMBL/GenBank/DDBJ whole genome shotgun (WGS) entry which is preliminary data.</text>
</comment>
<evidence type="ECO:0000313" key="3">
    <source>
        <dbReference type="Proteomes" id="UP001209885"/>
    </source>
</evidence>
<proteinExistence type="predicted"/>
<evidence type="ECO:0000313" key="2">
    <source>
        <dbReference type="EMBL" id="MCX2745380.1"/>
    </source>
</evidence>
<dbReference type="InterPro" id="IPR042099">
    <property type="entry name" value="ANL_N_sf"/>
</dbReference>
<dbReference type="RefSeq" id="WP_266057950.1">
    <property type="nucleotide sequence ID" value="NZ_JAPFQN010000009.1"/>
</dbReference>
<evidence type="ECO:0000259" key="1">
    <source>
        <dbReference type="Pfam" id="PF00501"/>
    </source>
</evidence>
<dbReference type="EMBL" id="JAPFQN010000009">
    <property type="protein sequence ID" value="MCX2745380.1"/>
    <property type="molecule type" value="Genomic_DNA"/>
</dbReference>
<dbReference type="Proteomes" id="UP001209885">
    <property type="component" value="Unassembled WGS sequence"/>
</dbReference>
<dbReference type="InterPro" id="IPR000873">
    <property type="entry name" value="AMP-dep_synth/lig_dom"/>
</dbReference>
<protein>
    <submittedName>
        <fullName evidence="2">AMP-binding protein</fullName>
    </submittedName>
</protein>
<keyword evidence="3" id="KW-1185">Reference proteome</keyword>
<feature type="domain" description="AMP-dependent synthetase/ligase" evidence="1">
    <location>
        <begin position="75"/>
        <end position="290"/>
    </location>
</feature>
<gene>
    <name evidence="2" type="ORF">OO013_15990</name>
</gene>
<reference evidence="2 3" key="1">
    <citation type="submission" date="2022-11" db="EMBL/GenBank/DDBJ databases">
        <title>The characterization of three novel Bacteroidetes species and genomic analysis of their roles in tidal elemental geochemical cycles.</title>
        <authorList>
            <person name="Ma K."/>
        </authorList>
    </citation>
    <scope>NUCLEOTIDE SEQUENCE [LARGE SCALE GENOMIC DNA]</scope>
    <source>
        <strain evidence="2 3">M17</strain>
    </source>
</reference>
<dbReference type="Pfam" id="PF00501">
    <property type="entry name" value="AMP-binding"/>
    <property type="match status" value="1"/>
</dbReference>
<dbReference type="SUPFAM" id="SSF56801">
    <property type="entry name" value="Acetyl-CoA synthetase-like"/>
    <property type="match status" value="1"/>
</dbReference>
<name>A0ABT3RUS2_9BACT</name>
<dbReference type="PANTHER" id="PTHR43845">
    <property type="entry name" value="BLR5969 PROTEIN"/>
    <property type="match status" value="1"/>
</dbReference>
<accession>A0ABT3RUS2</accession>